<keyword evidence="3" id="KW-0611">Plant defense</keyword>
<name>A0A8K0HCV7_9ROSA</name>
<dbReference type="Proteomes" id="UP000796880">
    <property type="component" value="Unassembled WGS sequence"/>
</dbReference>
<dbReference type="AlphaFoldDB" id="A0A8K0HCV7"/>
<dbReference type="Pfam" id="PF18052">
    <property type="entry name" value="Rx_N"/>
    <property type="match status" value="1"/>
</dbReference>
<protein>
    <recommendedName>
        <fullName evidence="4">Disease resistance N-terminal domain-containing protein</fullName>
    </recommendedName>
</protein>
<dbReference type="GO" id="GO:0000166">
    <property type="term" value="F:nucleotide binding"/>
    <property type="evidence" value="ECO:0007669"/>
    <property type="project" value="UniProtKB-KW"/>
</dbReference>
<dbReference type="Gene3D" id="1.20.5.4130">
    <property type="match status" value="1"/>
</dbReference>
<keyword evidence="6" id="KW-1185">Reference proteome</keyword>
<sequence>MADALISILLDPLISITIEFLIQEVKLVKGVTEDVSSLKSMLVSIKDVLEGAEKKQLEDPCVRHCLDHLRDVSYDIDNVLDKWNTEILTSKIQKQNAPASKKDEIVALLM</sequence>
<feature type="domain" description="Disease resistance N-terminal" evidence="4">
    <location>
        <begin position="11"/>
        <end position="95"/>
    </location>
</feature>
<evidence type="ECO:0000256" key="1">
    <source>
        <dbReference type="ARBA" id="ARBA00022737"/>
    </source>
</evidence>
<comment type="caution">
    <text evidence="5">The sequence shown here is derived from an EMBL/GenBank/DDBJ whole genome shotgun (WGS) entry which is preliminary data.</text>
</comment>
<dbReference type="GO" id="GO:0006952">
    <property type="term" value="P:defense response"/>
    <property type="evidence" value="ECO:0007669"/>
    <property type="project" value="UniProtKB-KW"/>
</dbReference>
<dbReference type="EMBL" id="VOIH02000003">
    <property type="protein sequence ID" value="KAF3449808.1"/>
    <property type="molecule type" value="Genomic_DNA"/>
</dbReference>
<gene>
    <name evidence="5" type="ORF">FNV43_RR05887</name>
</gene>
<proteinExistence type="predicted"/>
<accession>A0A8K0HCV7</accession>
<reference evidence="5" key="1">
    <citation type="submission" date="2020-03" db="EMBL/GenBank/DDBJ databases">
        <title>A high-quality chromosome-level genome assembly of a woody plant with both climbing and erect habits, Rhamnella rubrinervis.</title>
        <authorList>
            <person name="Lu Z."/>
            <person name="Yang Y."/>
            <person name="Zhu X."/>
            <person name="Sun Y."/>
        </authorList>
    </citation>
    <scope>NUCLEOTIDE SEQUENCE</scope>
    <source>
        <strain evidence="5">BYM</strain>
        <tissue evidence="5">Leaf</tissue>
    </source>
</reference>
<evidence type="ECO:0000256" key="2">
    <source>
        <dbReference type="ARBA" id="ARBA00022741"/>
    </source>
</evidence>
<evidence type="ECO:0000313" key="5">
    <source>
        <dbReference type="EMBL" id="KAF3449808.1"/>
    </source>
</evidence>
<keyword evidence="2" id="KW-0547">Nucleotide-binding</keyword>
<evidence type="ECO:0000259" key="4">
    <source>
        <dbReference type="Pfam" id="PF18052"/>
    </source>
</evidence>
<keyword evidence="1" id="KW-0677">Repeat</keyword>
<evidence type="ECO:0000313" key="6">
    <source>
        <dbReference type="Proteomes" id="UP000796880"/>
    </source>
</evidence>
<organism evidence="5 6">
    <name type="scientific">Rhamnella rubrinervis</name>
    <dbReference type="NCBI Taxonomy" id="2594499"/>
    <lineage>
        <taxon>Eukaryota</taxon>
        <taxon>Viridiplantae</taxon>
        <taxon>Streptophyta</taxon>
        <taxon>Embryophyta</taxon>
        <taxon>Tracheophyta</taxon>
        <taxon>Spermatophyta</taxon>
        <taxon>Magnoliopsida</taxon>
        <taxon>eudicotyledons</taxon>
        <taxon>Gunneridae</taxon>
        <taxon>Pentapetalae</taxon>
        <taxon>rosids</taxon>
        <taxon>fabids</taxon>
        <taxon>Rosales</taxon>
        <taxon>Rhamnaceae</taxon>
        <taxon>rhamnoid group</taxon>
        <taxon>Rhamneae</taxon>
        <taxon>Rhamnella</taxon>
    </lineage>
</organism>
<evidence type="ECO:0000256" key="3">
    <source>
        <dbReference type="ARBA" id="ARBA00022821"/>
    </source>
</evidence>
<dbReference type="InterPro" id="IPR041118">
    <property type="entry name" value="Rx_N"/>
</dbReference>
<dbReference type="OrthoDB" id="5279713at2759"/>